<comment type="function">
    <text evidence="11">Catalyzes the formation of NAD(+) from nicotinamide mononucleotide (NMN) and ATP. Can also use the deamidated form; nicotinic acid mononucleotide (NaMN) as substrate with the same efficiency. Can use triazofurin monophosphate (TrMP) as substrate. Can also use GTP and ITP as nucleotide donors. Also catalyzes the reverse reaction, i.e. the pyrophosphorolytic cleavage of NAD(+). For the pyrophosphorolytic activity, can use NAD(+), NADH, NaAD, nicotinic acid adenine dinucleotide phosphate (NHD), nicotinamide guanine dinucleotide (NGD) as substrates. Fails to cleave phosphorylated dinucleotides NADP(+), NADPH and NaADP(+). Protects against axonal degeneration following injury. May be involved in the maintenance of axonal integrity. Also functions as a stress-response chaperone protein that prevents toxic aggregation of proteins; this function may be independent of its NAD(+) synthesis activity.</text>
</comment>
<evidence type="ECO:0000256" key="2">
    <source>
        <dbReference type="ARBA" id="ARBA00004173"/>
    </source>
</evidence>
<dbReference type="Pfam" id="PF01467">
    <property type="entry name" value="CTP_transf_like"/>
    <property type="match status" value="1"/>
</dbReference>
<accession>A0ABD6E968</accession>
<keyword evidence="6 12" id="KW-0548">Nucleotidyltransferase</keyword>
<dbReference type="PANTHER" id="PTHR12039:SF0">
    <property type="entry name" value="NICOTINAMIDE-NUCLEOTIDE ADENYLYLTRANSFERASE"/>
    <property type="match status" value="1"/>
</dbReference>
<dbReference type="EC" id="2.7.7.1" evidence="12"/>
<evidence type="ECO:0000313" key="14">
    <source>
        <dbReference type="EMBL" id="MFH4975736.1"/>
    </source>
</evidence>
<comment type="catalytic activity">
    <reaction evidence="12">
        <text>beta-nicotinamide D-ribonucleotide + ATP + H(+) = diphosphate + NAD(+)</text>
        <dbReference type="Rhea" id="RHEA:21360"/>
        <dbReference type="ChEBI" id="CHEBI:14649"/>
        <dbReference type="ChEBI" id="CHEBI:15378"/>
        <dbReference type="ChEBI" id="CHEBI:30616"/>
        <dbReference type="ChEBI" id="CHEBI:33019"/>
        <dbReference type="ChEBI" id="CHEBI:57540"/>
        <dbReference type="EC" id="2.7.7.1"/>
    </reaction>
</comment>
<dbReference type="GO" id="GO:0019363">
    <property type="term" value="P:pyridine nucleotide biosynthetic process"/>
    <property type="evidence" value="ECO:0007669"/>
    <property type="project" value="UniProtKB-KW"/>
</dbReference>
<dbReference type="GO" id="GO:0005524">
    <property type="term" value="F:ATP binding"/>
    <property type="evidence" value="ECO:0007669"/>
    <property type="project" value="UniProtKB-KW"/>
</dbReference>
<evidence type="ECO:0000256" key="6">
    <source>
        <dbReference type="ARBA" id="ARBA00022695"/>
    </source>
</evidence>
<comment type="subcellular location">
    <subcellularLocation>
        <location evidence="2">Mitochondrion</location>
    </subcellularLocation>
</comment>
<keyword evidence="10" id="KW-0496">Mitochondrion</keyword>
<comment type="cofactor">
    <cofactor evidence="1">
        <name>Mg(2+)</name>
        <dbReference type="ChEBI" id="CHEBI:18420"/>
    </cofactor>
</comment>
<evidence type="ECO:0000313" key="15">
    <source>
        <dbReference type="Proteomes" id="UP001608902"/>
    </source>
</evidence>
<evidence type="ECO:0000256" key="9">
    <source>
        <dbReference type="ARBA" id="ARBA00023027"/>
    </source>
</evidence>
<evidence type="ECO:0000259" key="13">
    <source>
        <dbReference type="Pfam" id="PF01467"/>
    </source>
</evidence>
<dbReference type="Gene3D" id="3.40.50.620">
    <property type="entry name" value="HUPs"/>
    <property type="match status" value="1"/>
</dbReference>
<evidence type="ECO:0000256" key="10">
    <source>
        <dbReference type="ARBA" id="ARBA00023128"/>
    </source>
</evidence>
<comment type="pathway">
    <text evidence="12">Cofactor biosynthesis; NAD(+) biosynthesis; NAD(+) from nicotinamide D-ribonucleotide: step 1/1.</text>
</comment>
<keyword evidence="7 12" id="KW-0547">Nucleotide-binding</keyword>
<sequence>MAKNDGRSTTCRVTNRKVALLACGSFNPPTFAHLRMFERAKDYLERIVGYSVVEGVISPIADTMECVDLLSAKHRIKMAKLAVQDSSWIRVDDWESEQGDTVQTVQVLQHLREVLAHKYDMDKEDVQPMLLCGGDVVESIAQMDKSEVDFSDTDSMANILRDFGLVVVARANTDPMKAIYSMDLLRQNQRNIHVIEDETFPNNLSASRLRTAVRRRESIHYCTDEKVVAYIESNNLYTAVPASSSFLQKSH</sequence>
<name>A0ABD6E968_9BILA</name>
<dbReference type="EC" id="2.7.7.18" evidence="12"/>
<evidence type="ECO:0000256" key="7">
    <source>
        <dbReference type="ARBA" id="ARBA00022741"/>
    </source>
</evidence>
<dbReference type="InterPro" id="IPR051182">
    <property type="entry name" value="Euk_NMN_adenylyltrnsfrase"/>
</dbReference>
<keyword evidence="9 12" id="KW-0520">NAD</keyword>
<evidence type="ECO:0000256" key="8">
    <source>
        <dbReference type="ARBA" id="ARBA00022840"/>
    </source>
</evidence>
<feature type="domain" description="Cytidyltransferase-like" evidence="13">
    <location>
        <begin position="21"/>
        <end position="211"/>
    </location>
</feature>
<dbReference type="Proteomes" id="UP001608902">
    <property type="component" value="Unassembled WGS sequence"/>
</dbReference>
<proteinExistence type="inferred from homology"/>
<evidence type="ECO:0000256" key="12">
    <source>
        <dbReference type="RuleBase" id="RU362021"/>
    </source>
</evidence>
<evidence type="ECO:0000256" key="4">
    <source>
        <dbReference type="ARBA" id="ARBA00022642"/>
    </source>
</evidence>
<dbReference type="InterPro" id="IPR005248">
    <property type="entry name" value="NadD/NMNAT"/>
</dbReference>
<evidence type="ECO:0000256" key="3">
    <source>
        <dbReference type="ARBA" id="ARBA00011881"/>
    </source>
</evidence>
<reference evidence="14 15" key="1">
    <citation type="submission" date="2024-08" db="EMBL/GenBank/DDBJ databases">
        <title>Gnathostoma spinigerum genome.</title>
        <authorList>
            <person name="Gonzalez-Bertolin B."/>
            <person name="Monzon S."/>
            <person name="Zaballos A."/>
            <person name="Jimenez P."/>
            <person name="Dekumyoy P."/>
            <person name="Varona S."/>
            <person name="Cuesta I."/>
            <person name="Sumanam S."/>
            <person name="Adisakwattana P."/>
            <person name="Gasser R.B."/>
            <person name="Hernandez-Gonzalez A."/>
            <person name="Young N.D."/>
            <person name="Perteguer M.J."/>
        </authorList>
    </citation>
    <scope>NUCLEOTIDE SEQUENCE [LARGE SCALE GENOMIC DNA]</scope>
    <source>
        <strain evidence="14">AL3</strain>
        <tissue evidence="14">Liver</tissue>
    </source>
</reference>
<comment type="caution">
    <text evidence="14">The sequence shown here is derived from an EMBL/GenBank/DDBJ whole genome shotgun (WGS) entry which is preliminary data.</text>
</comment>
<dbReference type="SUPFAM" id="SSF52374">
    <property type="entry name" value="Nucleotidylyl transferase"/>
    <property type="match status" value="1"/>
</dbReference>
<evidence type="ECO:0000256" key="11">
    <source>
        <dbReference type="ARBA" id="ARBA00093425"/>
    </source>
</evidence>
<dbReference type="PANTHER" id="PTHR12039">
    <property type="entry name" value="NICOTINAMIDE MONONUCLEOTIDE ADENYLYLTRANSFERASE"/>
    <property type="match status" value="1"/>
</dbReference>
<gene>
    <name evidence="14" type="ORF">AB6A40_002445</name>
</gene>
<comment type="similarity">
    <text evidence="12">Belongs to the eukaryotic NMN adenylyltransferase family.</text>
</comment>
<keyword evidence="5 12" id="KW-0808">Transferase</keyword>
<keyword evidence="15" id="KW-1185">Reference proteome</keyword>
<dbReference type="AlphaFoldDB" id="A0ABD6E968"/>
<dbReference type="GO" id="GO:0004515">
    <property type="term" value="F:nicotinate-nucleotide adenylyltransferase activity"/>
    <property type="evidence" value="ECO:0007669"/>
    <property type="project" value="UniProtKB-EC"/>
</dbReference>
<keyword evidence="4 12" id="KW-0662">Pyridine nucleotide biosynthesis</keyword>
<dbReference type="EMBL" id="JBGFUD010001088">
    <property type="protein sequence ID" value="MFH4975736.1"/>
    <property type="molecule type" value="Genomic_DNA"/>
</dbReference>
<protein>
    <recommendedName>
        <fullName evidence="12">Nicotinamide-nucleotide adenylyltransferase</fullName>
        <ecNumber evidence="12">2.7.7.1</ecNumber>
        <ecNumber evidence="12">2.7.7.18</ecNumber>
    </recommendedName>
</protein>
<dbReference type="FunFam" id="3.40.50.620:FF:000221">
    <property type="entry name" value="Nicotinamide/nicotinic acid mononucleotide adenylyltransferase 3"/>
    <property type="match status" value="1"/>
</dbReference>
<dbReference type="GO" id="GO:0005759">
    <property type="term" value="C:mitochondrial matrix"/>
    <property type="evidence" value="ECO:0007669"/>
    <property type="project" value="UniProtKB-ARBA"/>
</dbReference>
<keyword evidence="8 12" id="KW-0067">ATP-binding</keyword>
<dbReference type="InterPro" id="IPR004821">
    <property type="entry name" value="Cyt_trans-like"/>
</dbReference>
<comment type="catalytic activity">
    <reaction evidence="12">
        <text>nicotinate beta-D-ribonucleotide + ATP + H(+) = deamido-NAD(+) + diphosphate</text>
        <dbReference type="Rhea" id="RHEA:22860"/>
        <dbReference type="ChEBI" id="CHEBI:15378"/>
        <dbReference type="ChEBI" id="CHEBI:30616"/>
        <dbReference type="ChEBI" id="CHEBI:33019"/>
        <dbReference type="ChEBI" id="CHEBI:57502"/>
        <dbReference type="ChEBI" id="CHEBI:58437"/>
        <dbReference type="EC" id="2.7.7.18"/>
    </reaction>
</comment>
<evidence type="ECO:0000256" key="5">
    <source>
        <dbReference type="ARBA" id="ARBA00022679"/>
    </source>
</evidence>
<dbReference type="NCBIfam" id="TIGR00482">
    <property type="entry name" value="nicotinate (nicotinamide) nucleotide adenylyltransferase"/>
    <property type="match status" value="1"/>
</dbReference>
<dbReference type="GO" id="GO:0000309">
    <property type="term" value="F:nicotinamide-nucleotide adenylyltransferase activity"/>
    <property type="evidence" value="ECO:0007669"/>
    <property type="project" value="UniProtKB-EC"/>
</dbReference>
<evidence type="ECO:0000256" key="1">
    <source>
        <dbReference type="ARBA" id="ARBA00001946"/>
    </source>
</evidence>
<dbReference type="InterPro" id="IPR014729">
    <property type="entry name" value="Rossmann-like_a/b/a_fold"/>
</dbReference>
<organism evidence="14 15">
    <name type="scientific">Gnathostoma spinigerum</name>
    <dbReference type="NCBI Taxonomy" id="75299"/>
    <lineage>
        <taxon>Eukaryota</taxon>
        <taxon>Metazoa</taxon>
        <taxon>Ecdysozoa</taxon>
        <taxon>Nematoda</taxon>
        <taxon>Chromadorea</taxon>
        <taxon>Rhabditida</taxon>
        <taxon>Spirurina</taxon>
        <taxon>Gnathostomatomorpha</taxon>
        <taxon>Gnathostomatoidea</taxon>
        <taxon>Gnathostomatidae</taxon>
        <taxon>Gnathostoma</taxon>
    </lineage>
</organism>
<comment type="subunit">
    <text evidence="3">Homotetramer.</text>
</comment>